<evidence type="ECO:0000259" key="6">
    <source>
        <dbReference type="PROSITE" id="PS50983"/>
    </source>
</evidence>
<protein>
    <submittedName>
        <fullName evidence="7">Periplasmic binding protein</fullName>
    </submittedName>
</protein>
<dbReference type="PROSITE" id="PS50983">
    <property type="entry name" value="FE_B12_PBP"/>
    <property type="match status" value="1"/>
</dbReference>
<dbReference type="SUPFAM" id="SSF53807">
    <property type="entry name" value="Helical backbone' metal receptor"/>
    <property type="match status" value="1"/>
</dbReference>
<comment type="similarity">
    <text evidence="2">Belongs to the bacterial solute-binding protein 8 family.</text>
</comment>
<evidence type="ECO:0000256" key="3">
    <source>
        <dbReference type="ARBA" id="ARBA00022448"/>
    </source>
</evidence>
<evidence type="ECO:0000256" key="4">
    <source>
        <dbReference type="ARBA" id="ARBA00022729"/>
    </source>
</evidence>
<dbReference type="InterPro" id="IPR051313">
    <property type="entry name" value="Bact_iron-sidero_bind"/>
</dbReference>
<reference evidence="7" key="1">
    <citation type="journal article" date="2014" name="Int. J. Syst. Evol. Microbiol.">
        <title>Complete genome sequence of Corynebacterium casei LMG S-19264T (=DSM 44701T), isolated from a smear-ripened cheese.</title>
        <authorList>
            <consortium name="US DOE Joint Genome Institute (JGI-PGF)"/>
            <person name="Walter F."/>
            <person name="Albersmeier A."/>
            <person name="Kalinowski J."/>
            <person name="Ruckert C."/>
        </authorList>
    </citation>
    <scope>NUCLEOTIDE SEQUENCE</scope>
    <source>
        <strain evidence="7">VKM Ac-1401</strain>
    </source>
</reference>
<evidence type="ECO:0000256" key="5">
    <source>
        <dbReference type="SAM" id="SignalP"/>
    </source>
</evidence>
<comment type="caution">
    <text evidence="7">The sequence shown here is derived from an EMBL/GenBank/DDBJ whole genome shotgun (WGS) entry which is preliminary data.</text>
</comment>
<dbReference type="InterPro" id="IPR002491">
    <property type="entry name" value="ABC_transptr_periplasmic_BD"/>
</dbReference>
<dbReference type="PROSITE" id="PS51257">
    <property type="entry name" value="PROKAR_LIPOPROTEIN"/>
    <property type="match status" value="1"/>
</dbReference>
<comment type="subcellular location">
    <subcellularLocation>
        <location evidence="1">Cell envelope</location>
    </subcellularLocation>
</comment>
<keyword evidence="4 5" id="KW-0732">Signal</keyword>
<evidence type="ECO:0000256" key="1">
    <source>
        <dbReference type="ARBA" id="ARBA00004196"/>
    </source>
</evidence>
<keyword evidence="3" id="KW-0813">Transport</keyword>
<sequence length="353" mass="37078">MLEPVARGRHRRSRIALIASAIVASAALALTGCSAGSGSAAGTASSDSGAFPVTVSSALGDATIEKAPERVATWGWGAQDVALALGVVPVAMPKFTYGGDGNGVLPWDAEKLKKLGAKTPQLLSGADTDQVPFEELVKAKPDVILAPLSGLSQTDFDTLSKIAPVVAYPKQAWGTSWQDQTDIVGKALGMTKEAAALKKATQDKVASLAAKYPVLKDKTFLYGAANQPGVLNVYRSTDTRVQLLNDLGLTNSPSLKTLDTKAGDGSFFFQLSYENLSKIDADLLVMYFDKQSSVDAFTADPLVAALPNIKEGRFAPIVGESFVMASSAPSVLSIPWMLDRYVPQLAAAAEKVK</sequence>
<feature type="signal peptide" evidence="5">
    <location>
        <begin position="1"/>
        <end position="29"/>
    </location>
</feature>
<dbReference type="Pfam" id="PF01497">
    <property type="entry name" value="Peripla_BP_2"/>
    <property type="match status" value="1"/>
</dbReference>
<dbReference type="Gene3D" id="3.40.50.1980">
    <property type="entry name" value="Nitrogenase molybdenum iron protein domain"/>
    <property type="match status" value="2"/>
</dbReference>
<reference evidence="7" key="2">
    <citation type="submission" date="2023-01" db="EMBL/GenBank/DDBJ databases">
        <authorList>
            <person name="Sun Q."/>
            <person name="Evtushenko L."/>
        </authorList>
    </citation>
    <scope>NUCLEOTIDE SEQUENCE</scope>
    <source>
        <strain evidence="7">VKM Ac-1401</strain>
    </source>
</reference>
<evidence type="ECO:0000313" key="8">
    <source>
        <dbReference type="Proteomes" id="UP001142372"/>
    </source>
</evidence>
<proteinExistence type="inferred from homology"/>
<dbReference type="GO" id="GO:1901678">
    <property type="term" value="P:iron coordination entity transport"/>
    <property type="evidence" value="ECO:0007669"/>
    <property type="project" value="UniProtKB-ARBA"/>
</dbReference>
<gene>
    <name evidence="7" type="ORF">GCM10017584_01360</name>
</gene>
<dbReference type="AlphaFoldDB" id="A0A9W6LXV9"/>
<feature type="domain" description="Fe/B12 periplasmic-binding" evidence="6">
    <location>
        <begin position="70"/>
        <end position="349"/>
    </location>
</feature>
<dbReference type="RefSeq" id="WP_271175269.1">
    <property type="nucleotide sequence ID" value="NZ_BAAAJO010000001.1"/>
</dbReference>
<dbReference type="PANTHER" id="PTHR30532">
    <property type="entry name" value="IRON III DICITRATE-BINDING PERIPLASMIC PROTEIN"/>
    <property type="match status" value="1"/>
</dbReference>
<organism evidence="7 8">
    <name type="scientific">Leifsonia poae</name>
    <dbReference type="NCBI Taxonomy" id="110933"/>
    <lineage>
        <taxon>Bacteria</taxon>
        <taxon>Bacillati</taxon>
        <taxon>Actinomycetota</taxon>
        <taxon>Actinomycetes</taxon>
        <taxon>Micrococcales</taxon>
        <taxon>Microbacteriaceae</taxon>
        <taxon>Leifsonia</taxon>
    </lineage>
</organism>
<accession>A0A9W6LXV9</accession>
<feature type="chain" id="PRO_5040764937" evidence="5">
    <location>
        <begin position="30"/>
        <end position="353"/>
    </location>
</feature>
<evidence type="ECO:0000256" key="2">
    <source>
        <dbReference type="ARBA" id="ARBA00008814"/>
    </source>
</evidence>
<dbReference type="GO" id="GO:0030288">
    <property type="term" value="C:outer membrane-bounded periplasmic space"/>
    <property type="evidence" value="ECO:0007669"/>
    <property type="project" value="TreeGrafter"/>
</dbReference>
<dbReference type="CDD" id="cd01146">
    <property type="entry name" value="FhuD"/>
    <property type="match status" value="1"/>
</dbReference>
<name>A0A9W6LXV9_9MICO</name>
<dbReference type="Proteomes" id="UP001142372">
    <property type="component" value="Unassembled WGS sequence"/>
</dbReference>
<evidence type="ECO:0000313" key="7">
    <source>
        <dbReference type="EMBL" id="GLJ74563.1"/>
    </source>
</evidence>
<dbReference type="PANTHER" id="PTHR30532:SF24">
    <property type="entry name" value="FERRIC ENTEROBACTIN-BINDING PERIPLASMIC PROTEIN FEPB"/>
    <property type="match status" value="1"/>
</dbReference>
<dbReference type="EMBL" id="BSEN01000001">
    <property type="protein sequence ID" value="GLJ74563.1"/>
    <property type="molecule type" value="Genomic_DNA"/>
</dbReference>
<keyword evidence="8" id="KW-1185">Reference proteome</keyword>